<protein>
    <submittedName>
        <fullName evidence="1">Uncharacterized protein</fullName>
    </submittedName>
</protein>
<proteinExistence type="predicted"/>
<accession>A0A2V3IKU5</accession>
<organism evidence="1 2">
    <name type="scientific">Gracilariopsis chorda</name>
    <dbReference type="NCBI Taxonomy" id="448386"/>
    <lineage>
        <taxon>Eukaryota</taxon>
        <taxon>Rhodophyta</taxon>
        <taxon>Florideophyceae</taxon>
        <taxon>Rhodymeniophycidae</taxon>
        <taxon>Gracilariales</taxon>
        <taxon>Gracilariaceae</taxon>
        <taxon>Gracilariopsis</taxon>
    </lineage>
</organism>
<evidence type="ECO:0000313" key="1">
    <source>
        <dbReference type="EMBL" id="PXF42706.1"/>
    </source>
</evidence>
<dbReference type="EMBL" id="NBIV01000152">
    <property type="protein sequence ID" value="PXF42706.1"/>
    <property type="molecule type" value="Genomic_DNA"/>
</dbReference>
<keyword evidence="2" id="KW-1185">Reference proteome</keyword>
<comment type="caution">
    <text evidence="1">The sequence shown here is derived from an EMBL/GenBank/DDBJ whole genome shotgun (WGS) entry which is preliminary data.</text>
</comment>
<sequence length="148" mass="16800">MSNQSLRMQLLEMEPAAVSSEFRTKVSQDLYKVPSAVELPCELCDEFSTGLIRKKARLLYLFGCHIERGAGLLAKIRDELLDSPNPDNGISFETAAQITHLACELNRRMFRLWSILAQEWDLFVDVSIGSDKRAESEHVLRDESPSTR</sequence>
<dbReference type="Proteomes" id="UP000247409">
    <property type="component" value="Unassembled WGS sequence"/>
</dbReference>
<dbReference type="AlphaFoldDB" id="A0A2V3IKU5"/>
<name>A0A2V3IKU5_9FLOR</name>
<reference evidence="1 2" key="1">
    <citation type="journal article" date="2018" name="Mol. Biol. Evol.">
        <title>Analysis of the draft genome of the red seaweed Gracilariopsis chorda provides insights into genome size evolution in Rhodophyta.</title>
        <authorList>
            <person name="Lee J."/>
            <person name="Yang E.C."/>
            <person name="Graf L."/>
            <person name="Yang J.H."/>
            <person name="Qiu H."/>
            <person name="Zel Zion U."/>
            <person name="Chan C.X."/>
            <person name="Stephens T.G."/>
            <person name="Weber A.P.M."/>
            <person name="Boo G.H."/>
            <person name="Boo S.M."/>
            <person name="Kim K.M."/>
            <person name="Shin Y."/>
            <person name="Jung M."/>
            <person name="Lee S.J."/>
            <person name="Yim H.S."/>
            <person name="Lee J.H."/>
            <person name="Bhattacharya D."/>
            <person name="Yoon H.S."/>
        </authorList>
    </citation>
    <scope>NUCLEOTIDE SEQUENCE [LARGE SCALE GENOMIC DNA]</scope>
    <source>
        <strain evidence="1 2">SKKU-2015</strain>
        <tissue evidence="1">Whole body</tissue>
    </source>
</reference>
<evidence type="ECO:0000313" key="2">
    <source>
        <dbReference type="Proteomes" id="UP000247409"/>
    </source>
</evidence>
<gene>
    <name evidence="1" type="ORF">BWQ96_07521</name>
</gene>